<dbReference type="PROSITE" id="PS50110">
    <property type="entry name" value="RESPONSE_REGULATORY"/>
    <property type="match status" value="1"/>
</dbReference>
<dbReference type="SUPFAM" id="SSF46894">
    <property type="entry name" value="C-terminal effector domain of the bipartite response regulators"/>
    <property type="match status" value="1"/>
</dbReference>
<gene>
    <name evidence="5" type="ORF">E1283_15290</name>
</gene>
<dbReference type="Proteomes" id="UP000295345">
    <property type="component" value="Unassembled WGS sequence"/>
</dbReference>
<evidence type="ECO:0000259" key="4">
    <source>
        <dbReference type="PROSITE" id="PS50110"/>
    </source>
</evidence>
<dbReference type="SUPFAM" id="SSF52172">
    <property type="entry name" value="CheY-like"/>
    <property type="match status" value="1"/>
</dbReference>
<evidence type="ECO:0000256" key="3">
    <source>
        <dbReference type="PROSITE-ProRule" id="PRU00169"/>
    </source>
</evidence>
<dbReference type="PANTHER" id="PTHR43214">
    <property type="entry name" value="TWO-COMPONENT RESPONSE REGULATOR"/>
    <property type="match status" value="1"/>
</dbReference>
<organism evidence="5 6">
    <name type="scientific">Streptomyces hainanensis</name>
    <dbReference type="NCBI Taxonomy" id="402648"/>
    <lineage>
        <taxon>Bacteria</taxon>
        <taxon>Bacillati</taxon>
        <taxon>Actinomycetota</taxon>
        <taxon>Actinomycetes</taxon>
        <taxon>Kitasatosporales</taxon>
        <taxon>Streptomycetaceae</taxon>
        <taxon>Streptomyces</taxon>
    </lineage>
</organism>
<evidence type="ECO:0000256" key="2">
    <source>
        <dbReference type="ARBA" id="ARBA00023125"/>
    </source>
</evidence>
<dbReference type="Pfam" id="PF00196">
    <property type="entry name" value="GerE"/>
    <property type="match status" value="1"/>
</dbReference>
<dbReference type="InterPro" id="IPR016032">
    <property type="entry name" value="Sig_transdc_resp-reg_C-effctor"/>
</dbReference>
<dbReference type="InterPro" id="IPR039420">
    <property type="entry name" value="WalR-like"/>
</dbReference>
<dbReference type="InterPro" id="IPR001789">
    <property type="entry name" value="Sig_transdc_resp-reg_receiver"/>
</dbReference>
<comment type="caution">
    <text evidence="5">The sequence shown here is derived from an EMBL/GenBank/DDBJ whole genome shotgun (WGS) entry which is preliminary data.</text>
</comment>
<dbReference type="PANTHER" id="PTHR43214:SF43">
    <property type="entry name" value="TWO-COMPONENT RESPONSE REGULATOR"/>
    <property type="match status" value="1"/>
</dbReference>
<dbReference type="InterPro" id="IPR000792">
    <property type="entry name" value="Tscrpt_reg_LuxR_C"/>
</dbReference>
<keyword evidence="2" id="KW-0238">DNA-binding</keyword>
<reference evidence="5 6" key="1">
    <citation type="submission" date="2019-03" db="EMBL/GenBank/DDBJ databases">
        <title>Draft genome sequences of novel Actinobacteria.</title>
        <authorList>
            <person name="Sahin N."/>
            <person name="Ay H."/>
            <person name="Saygin H."/>
        </authorList>
    </citation>
    <scope>NUCLEOTIDE SEQUENCE [LARGE SCALE GENOMIC DNA]</scope>
    <source>
        <strain evidence="5 6">DSM 41900</strain>
    </source>
</reference>
<dbReference type="OrthoDB" id="3176919at2"/>
<dbReference type="Gene3D" id="3.40.50.2300">
    <property type="match status" value="1"/>
</dbReference>
<sequence length="239" mass="25645">MGGRGPVDSHAVDETVNVAVIEDHPVVIEGIVSWLEAEPRIRVTYTGDTTDGLIGGAGREVDAVLLDLELHGHVALGDIPRLIGVGCRVVVYSQHTEHRVVRQALRLGASDFVAKHESKQHLVKAVLAAADDEVYVTPTAAAALVSDRDEGRPRLSERERTALLLWFQSMSKSAVARHMNVSPHTVDMFIRRARLKYAGVGRAAPTKADLLARAIEDGMVSPGELTTGGTEVGLPGSRT</sequence>
<proteinExistence type="predicted"/>
<protein>
    <submittedName>
        <fullName evidence="5">Response regulator transcription factor</fullName>
    </submittedName>
</protein>
<dbReference type="CDD" id="cd17535">
    <property type="entry name" value="REC_NarL-like"/>
    <property type="match status" value="1"/>
</dbReference>
<dbReference type="InterPro" id="IPR058245">
    <property type="entry name" value="NreC/VraR/RcsB-like_REC"/>
</dbReference>
<dbReference type="GO" id="GO:0000160">
    <property type="term" value="P:phosphorelay signal transduction system"/>
    <property type="evidence" value="ECO:0007669"/>
    <property type="project" value="InterPro"/>
</dbReference>
<accession>A0A4R4TBE9</accession>
<dbReference type="GO" id="GO:0006355">
    <property type="term" value="P:regulation of DNA-templated transcription"/>
    <property type="evidence" value="ECO:0007669"/>
    <property type="project" value="InterPro"/>
</dbReference>
<dbReference type="AlphaFoldDB" id="A0A4R4TBE9"/>
<evidence type="ECO:0000313" key="5">
    <source>
        <dbReference type="EMBL" id="TDC74550.1"/>
    </source>
</evidence>
<dbReference type="Gene3D" id="1.10.10.10">
    <property type="entry name" value="Winged helix-like DNA-binding domain superfamily/Winged helix DNA-binding domain"/>
    <property type="match status" value="1"/>
</dbReference>
<feature type="domain" description="Response regulatory" evidence="4">
    <location>
        <begin position="17"/>
        <end position="130"/>
    </location>
</feature>
<dbReference type="SMART" id="SM00448">
    <property type="entry name" value="REC"/>
    <property type="match status" value="1"/>
</dbReference>
<evidence type="ECO:0000256" key="1">
    <source>
        <dbReference type="ARBA" id="ARBA00022553"/>
    </source>
</evidence>
<name>A0A4R4TBE9_9ACTN</name>
<evidence type="ECO:0000313" key="6">
    <source>
        <dbReference type="Proteomes" id="UP000295345"/>
    </source>
</evidence>
<dbReference type="EMBL" id="SMKI01000142">
    <property type="protein sequence ID" value="TDC74550.1"/>
    <property type="molecule type" value="Genomic_DNA"/>
</dbReference>
<dbReference type="InterPro" id="IPR036388">
    <property type="entry name" value="WH-like_DNA-bd_sf"/>
</dbReference>
<keyword evidence="1 3" id="KW-0597">Phosphoprotein</keyword>
<keyword evidence="6" id="KW-1185">Reference proteome</keyword>
<feature type="modified residue" description="4-aspartylphosphate" evidence="3">
    <location>
        <position position="67"/>
    </location>
</feature>
<dbReference type="Pfam" id="PF00072">
    <property type="entry name" value="Response_reg"/>
    <property type="match status" value="1"/>
</dbReference>
<dbReference type="InterPro" id="IPR011006">
    <property type="entry name" value="CheY-like_superfamily"/>
</dbReference>
<dbReference type="GO" id="GO:0003677">
    <property type="term" value="F:DNA binding"/>
    <property type="evidence" value="ECO:0007669"/>
    <property type="project" value="UniProtKB-KW"/>
</dbReference>